<comment type="caution">
    <text evidence="2">The sequence shown here is derived from an EMBL/GenBank/DDBJ whole genome shotgun (WGS) entry which is preliminary data.</text>
</comment>
<dbReference type="RefSeq" id="WP_047991324.1">
    <property type="nucleotide sequence ID" value="NZ_CP139203.1"/>
</dbReference>
<dbReference type="GO" id="GO:0003677">
    <property type="term" value="F:DNA binding"/>
    <property type="evidence" value="ECO:0007669"/>
    <property type="project" value="InterPro"/>
</dbReference>
<dbReference type="SUPFAM" id="SSF46894">
    <property type="entry name" value="C-terminal effector domain of the bipartite response regulators"/>
    <property type="match status" value="1"/>
</dbReference>
<accession>A0A9W5EU47</accession>
<dbReference type="GO" id="GO:0006355">
    <property type="term" value="P:regulation of DNA-templated transcription"/>
    <property type="evidence" value="ECO:0007669"/>
    <property type="project" value="InterPro"/>
</dbReference>
<dbReference type="Proteomes" id="UP001141992">
    <property type="component" value="Unassembled WGS sequence"/>
</dbReference>
<dbReference type="AlphaFoldDB" id="A0A9W5EU47"/>
<name>A0A9W5EU47_ALCXX</name>
<evidence type="ECO:0000259" key="1">
    <source>
        <dbReference type="SMART" id="SM00421"/>
    </source>
</evidence>
<organism evidence="2 3">
    <name type="scientific">Alcaligenes xylosoxydans xylosoxydans</name>
    <name type="common">Achromobacter xylosoxidans</name>
    <dbReference type="NCBI Taxonomy" id="85698"/>
    <lineage>
        <taxon>Bacteria</taxon>
        <taxon>Pseudomonadati</taxon>
        <taxon>Pseudomonadota</taxon>
        <taxon>Betaproteobacteria</taxon>
        <taxon>Burkholderiales</taxon>
        <taxon>Alcaligenaceae</taxon>
        <taxon>Achromobacter</taxon>
    </lineage>
</organism>
<evidence type="ECO:0000313" key="3">
    <source>
        <dbReference type="Proteomes" id="UP001141992"/>
    </source>
</evidence>
<gene>
    <name evidence="2" type="ORF">O9570_12925</name>
</gene>
<dbReference type="InterPro" id="IPR036388">
    <property type="entry name" value="WH-like_DNA-bd_sf"/>
</dbReference>
<reference evidence="2" key="1">
    <citation type="submission" date="2022-12" db="EMBL/GenBank/DDBJ databases">
        <authorList>
            <person name="Voronina O.L."/>
            <person name="Kunda M.S."/>
            <person name="Ryzhova N."/>
            <person name="Aksenova E.I."/>
        </authorList>
    </citation>
    <scope>NUCLEOTIDE SEQUENCE</scope>
    <source>
        <strain evidence="2">SCCH136:Ach223948</strain>
    </source>
</reference>
<dbReference type="EMBL" id="JAPZVI010000008">
    <property type="protein sequence ID" value="MCZ8402352.1"/>
    <property type="molecule type" value="Genomic_DNA"/>
</dbReference>
<sequence>MAVNAVSDAFLLDLYACCADAGRWTPVLDRLCGEVGTLSAVVQCIELDGARAVPYWAAYDSRIDMAAYRSEVSDASNPRFDSWRLRRVASRPGRIATDHELFLPGETAIRDRLHAQLRRAGLGRFMGAMAPLGGNRYAALVLHRDPCDDLDFSPRHKERLRRLMPHLLQAAGLAQAAAASRCASTLVEHYLGAWPRALALSDGRGRVWWANRQARALDHRSVVSLRGQQFSAPPSAQTALVDALSHASQTSEPVFLKLTGIHGAMQLALQRLDGRGASGEGLVLVSFVDATQQHGHFPIAALRALFGLTEAEARLASALVAGKTVEAYARDRGVTVGTARYQLNQVLGKVGARRQADLVRQVLCSAAALVVPGPD</sequence>
<dbReference type="InterPro" id="IPR016032">
    <property type="entry name" value="Sig_transdc_resp-reg_C-effctor"/>
</dbReference>
<evidence type="ECO:0000313" key="2">
    <source>
        <dbReference type="EMBL" id="MCZ8402352.1"/>
    </source>
</evidence>
<dbReference type="SMART" id="SM00421">
    <property type="entry name" value="HTH_LUXR"/>
    <property type="match status" value="1"/>
</dbReference>
<dbReference type="Gene3D" id="1.10.10.10">
    <property type="entry name" value="Winged helix-like DNA-binding domain superfamily/Winged helix DNA-binding domain"/>
    <property type="match status" value="1"/>
</dbReference>
<proteinExistence type="predicted"/>
<dbReference type="InterPro" id="IPR000792">
    <property type="entry name" value="Tscrpt_reg_LuxR_C"/>
</dbReference>
<protein>
    <submittedName>
        <fullName evidence="2">Helix-turn-helix transcriptional regulator</fullName>
    </submittedName>
</protein>
<feature type="domain" description="HTH luxR-type" evidence="1">
    <location>
        <begin position="305"/>
        <end position="362"/>
    </location>
</feature>